<dbReference type="AlphaFoldDB" id="A0A5J4NG30"/>
<evidence type="ECO:0000256" key="1">
    <source>
        <dbReference type="ARBA" id="ARBA00004123"/>
    </source>
</evidence>
<protein>
    <recommendedName>
        <fullName evidence="3">Pre-mRNA-splicing factor 18</fullName>
    </recommendedName>
    <alternativeName>
        <fullName evidence="8">PRP18 homolog</fullName>
    </alternativeName>
</protein>
<dbReference type="InterPro" id="IPR036285">
    <property type="entry name" value="PRP4-like_sf"/>
</dbReference>
<evidence type="ECO:0000313" key="12">
    <source>
        <dbReference type="Proteomes" id="UP000324629"/>
    </source>
</evidence>
<feature type="compositionally biased region" description="Basic and acidic residues" evidence="9">
    <location>
        <begin position="38"/>
        <end position="51"/>
    </location>
</feature>
<sequence>MDLLKAEIAKKRSYLESNKLVGENKYFKRSALREQEEKEYLAKSKRSKDNSEEQVDSSWFNKNEEENLLLKKFEERSREEREKGKLMPRKEVVRILRERNQPIRLFGESDYDTFQRLKRLQLLEPESKGMRNDLIAALDKVDDAEDEEFYSSGRGRTAADAQSGDTPVSDVKTKETVLDAEEIERMKMDLARFVVYREGTATDDATSTVVAISKLTPVTITAELEEGFREKVTDHVLRYLKFLLSKWGHALNARPKEEKLSYSGKIASATYTQTVEYVKTLLRALQERANDAYLELAIGNAPWPLGVTNHGIHSRTAQEKIHAKNVAHVLNDETQRKYIQAIKRLMTQCQKFFPSDPSKCVNYMGSS</sequence>
<comment type="caution">
    <text evidence="11">The sequence shown here is derived from an EMBL/GenBank/DDBJ whole genome shotgun (WGS) entry which is preliminary data.</text>
</comment>
<evidence type="ECO:0000313" key="11">
    <source>
        <dbReference type="EMBL" id="KAA3674209.1"/>
    </source>
</evidence>
<dbReference type="Pfam" id="PF08799">
    <property type="entry name" value="PRP4"/>
    <property type="match status" value="1"/>
</dbReference>
<keyword evidence="4" id="KW-0507">mRNA processing</keyword>
<comment type="similarity">
    <text evidence="2">Belongs to the PRP18 family.</text>
</comment>
<evidence type="ECO:0000256" key="5">
    <source>
        <dbReference type="ARBA" id="ARBA00022728"/>
    </source>
</evidence>
<evidence type="ECO:0000256" key="7">
    <source>
        <dbReference type="ARBA" id="ARBA00023242"/>
    </source>
</evidence>
<dbReference type="Proteomes" id="UP000324629">
    <property type="component" value="Unassembled WGS sequence"/>
</dbReference>
<dbReference type="EMBL" id="QNGE01003313">
    <property type="protein sequence ID" value="KAA3674209.1"/>
    <property type="molecule type" value="Genomic_DNA"/>
</dbReference>
<dbReference type="PANTHER" id="PTHR13007:SF19">
    <property type="entry name" value="PRE-MRNA-SPLICING FACTOR 18"/>
    <property type="match status" value="1"/>
</dbReference>
<evidence type="ECO:0000256" key="6">
    <source>
        <dbReference type="ARBA" id="ARBA00023187"/>
    </source>
</evidence>
<feature type="domain" description="Pre-mRNA processing factor 4 (PRP4)-like" evidence="10">
    <location>
        <begin position="87"/>
        <end position="136"/>
    </location>
</feature>
<dbReference type="GO" id="GO:0000350">
    <property type="term" value="P:generation of catalytic spliceosome for second transesterification step"/>
    <property type="evidence" value="ECO:0007669"/>
    <property type="project" value="TreeGrafter"/>
</dbReference>
<evidence type="ECO:0000256" key="4">
    <source>
        <dbReference type="ARBA" id="ARBA00022664"/>
    </source>
</evidence>
<dbReference type="SMART" id="SM00500">
    <property type="entry name" value="SFM"/>
    <property type="match status" value="1"/>
</dbReference>
<dbReference type="InterPro" id="IPR039979">
    <property type="entry name" value="PRPF18"/>
</dbReference>
<evidence type="ECO:0000256" key="3">
    <source>
        <dbReference type="ARBA" id="ARBA00018242"/>
    </source>
</evidence>
<organism evidence="11 12">
    <name type="scientific">Paragonimus westermani</name>
    <dbReference type="NCBI Taxonomy" id="34504"/>
    <lineage>
        <taxon>Eukaryota</taxon>
        <taxon>Metazoa</taxon>
        <taxon>Spiralia</taxon>
        <taxon>Lophotrochozoa</taxon>
        <taxon>Platyhelminthes</taxon>
        <taxon>Trematoda</taxon>
        <taxon>Digenea</taxon>
        <taxon>Plagiorchiida</taxon>
        <taxon>Troglotremata</taxon>
        <taxon>Troglotrematidae</taxon>
        <taxon>Paragonimus</taxon>
    </lineage>
</organism>
<evidence type="ECO:0000256" key="9">
    <source>
        <dbReference type="SAM" id="MobiDB-lite"/>
    </source>
</evidence>
<dbReference type="SUPFAM" id="SSF47938">
    <property type="entry name" value="Functional domain of the splicing factor Prp18"/>
    <property type="match status" value="1"/>
</dbReference>
<keyword evidence="7" id="KW-0539">Nucleus</keyword>
<dbReference type="GO" id="GO:0046540">
    <property type="term" value="C:U4/U6 x U5 tri-snRNP complex"/>
    <property type="evidence" value="ECO:0007669"/>
    <property type="project" value="TreeGrafter"/>
</dbReference>
<dbReference type="GO" id="GO:0071021">
    <property type="term" value="C:U2-type post-spliceosomal complex"/>
    <property type="evidence" value="ECO:0007669"/>
    <property type="project" value="TreeGrafter"/>
</dbReference>
<dbReference type="Gene3D" id="4.10.280.110">
    <property type="entry name" value="Pre-mRNA processing factor 4 domain"/>
    <property type="match status" value="1"/>
</dbReference>
<gene>
    <name evidence="11" type="ORF">DEA37_0014407</name>
</gene>
<evidence type="ECO:0000259" key="10">
    <source>
        <dbReference type="SMART" id="SM00500"/>
    </source>
</evidence>
<evidence type="ECO:0000256" key="2">
    <source>
        <dbReference type="ARBA" id="ARBA00008137"/>
    </source>
</evidence>
<accession>A0A5J4NG30</accession>
<comment type="subcellular location">
    <subcellularLocation>
        <location evidence="1">Nucleus</location>
    </subcellularLocation>
</comment>
<reference evidence="11 12" key="1">
    <citation type="journal article" date="2019" name="Gigascience">
        <title>Whole-genome sequence of the oriental lung fluke Paragonimus westermani.</title>
        <authorList>
            <person name="Oey H."/>
            <person name="Zakrzewski M."/>
            <person name="Narain K."/>
            <person name="Devi K.R."/>
            <person name="Agatsuma T."/>
            <person name="Nawaratna S."/>
            <person name="Gobert G.N."/>
            <person name="Jones M.K."/>
            <person name="Ragan M.A."/>
            <person name="McManus D.P."/>
            <person name="Krause L."/>
        </authorList>
    </citation>
    <scope>NUCLEOTIDE SEQUENCE [LARGE SCALE GENOMIC DNA]</scope>
    <source>
        <strain evidence="11 12">IND2009</strain>
    </source>
</reference>
<keyword evidence="12" id="KW-1185">Reference proteome</keyword>
<dbReference type="GO" id="GO:0005682">
    <property type="term" value="C:U5 snRNP"/>
    <property type="evidence" value="ECO:0007669"/>
    <property type="project" value="TreeGrafter"/>
</dbReference>
<dbReference type="Pfam" id="PF02840">
    <property type="entry name" value="Prp18"/>
    <property type="match status" value="1"/>
</dbReference>
<evidence type="ECO:0000256" key="8">
    <source>
        <dbReference type="ARBA" id="ARBA00031388"/>
    </source>
</evidence>
<name>A0A5J4NG30_9TREM</name>
<dbReference type="InterPro" id="IPR004098">
    <property type="entry name" value="Prp18"/>
</dbReference>
<dbReference type="InterPro" id="IPR014906">
    <property type="entry name" value="PRP4-like"/>
</dbReference>
<keyword evidence="5" id="KW-0747">Spliceosome</keyword>
<dbReference type="PANTHER" id="PTHR13007">
    <property type="entry name" value="PRE-MRNA SPLICING FACTOR-RELATED"/>
    <property type="match status" value="1"/>
</dbReference>
<dbReference type="SUPFAM" id="SSF158230">
    <property type="entry name" value="PRP4-like"/>
    <property type="match status" value="1"/>
</dbReference>
<feature type="region of interest" description="Disordered" evidence="9">
    <location>
        <begin position="38"/>
        <end position="59"/>
    </location>
</feature>
<dbReference type="Gene3D" id="1.20.940.10">
    <property type="entry name" value="Functional domain of the splicing factor Prp18"/>
    <property type="match status" value="2"/>
</dbReference>
<keyword evidence="6" id="KW-0508">mRNA splicing</keyword>
<proteinExistence type="inferred from homology"/>
<feature type="region of interest" description="Disordered" evidence="9">
    <location>
        <begin position="149"/>
        <end position="171"/>
    </location>
</feature>